<name>A0A250FTV5_9FLAO</name>
<sequence length="65" mass="7684">MFTLFEIKEIDPKKVQKVRCHYTGRGSNLVEILSPETTRFEVYTSAYPYLEKLIRKYNPNADIEV</sequence>
<evidence type="ECO:0000313" key="2">
    <source>
        <dbReference type="Proteomes" id="UP000217250"/>
    </source>
</evidence>
<accession>A0A250FTV5</accession>
<proteinExistence type="predicted"/>
<reference evidence="2" key="1">
    <citation type="submission" date="2017-06" db="EMBL/GenBank/DDBJ databases">
        <title>Capnocytophaga spp. assemblies.</title>
        <authorList>
            <person name="Gulvik C.A."/>
        </authorList>
    </citation>
    <scope>NUCLEOTIDE SEQUENCE [LARGE SCALE GENOMIC DNA]</scope>
    <source>
        <strain evidence="2">H1496</strain>
    </source>
</reference>
<gene>
    <name evidence="1" type="ORF">CGC50_09595</name>
</gene>
<evidence type="ECO:0000313" key="1">
    <source>
        <dbReference type="EMBL" id="ATA87387.1"/>
    </source>
</evidence>
<protein>
    <submittedName>
        <fullName evidence="1">Uncharacterized protein</fullName>
    </submittedName>
</protein>
<organism evidence="1 2">
    <name type="scientific">Capnocytophaga gingivalis</name>
    <dbReference type="NCBI Taxonomy" id="1017"/>
    <lineage>
        <taxon>Bacteria</taxon>
        <taxon>Pseudomonadati</taxon>
        <taxon>Bacteroidota</taxon>
        <taxon>Flavobacteriia</taxon>
        <taxon>Flavobacteriales</taxon>
        <taxon>Flavobacteriaceae</taxon>
        <taxon>Capnocytophaga</taxon>
    </lineage>
</organism>
<dbReference type="KEGG" id="cgh:CGC50_09595"/>
<dbReference type="AlphaFoldDB" id="A0A250FTV5"/>
<dbReference type="Proteomes" id="UP000217250">
    <property type="component" value="Chromosome"/>
</dbReference>
<dbReference type="EMBL" id="CP022386">
    <property type="protein sequence ID" value="ATA87387.1"/>
    <property type="molecule type" value="Genomic_DNA"/>
</dbReference>